<dbReference type="Gene3D" id="3.90.1170.30">
    <property type="entry name" value="Pyrimidine nucleoside phosphorylase-like, C-terminal domain"/>
    <property type="match status" value="1"/>
</dbReference>
<keyword evidence="4 8" id="KW-0328">Glycosyltransferase</keyword>
<dbReference type="FunFam" id="3.40.1030.10:FF:000003">
    <property type="entry name" value="Pyrimidine-nucleoside phosphorylase"/>
    <property type="match status" value="1"/>
</dbReference>
<dbReference type="Pfam" id="PF07831">
    <property type="entry name" value="PYNP_C"/>
    <property type="match status" value="1"/>
</dbReference>
<dbReference type="PIRSF" id="PIRSF000478">
    <property type="entry name" value="TP_PyNP"/>
    <property type="match status" value="1"/>
</dbReference>
<comment type="similarity">
    <text evidence="1">Belongs to the thymidine/pyrimidine-nucleoside phosphorylase family.</text>
</comment>
<dbReference type="InterPro" id="IPR000312">
    <property type="entry name" value="Glycosyl_Trfase_fam3"/>
</dbReference>
<dbReference type="RefSeq" id="WP_169456220.1">
    <property type="nucleotide sequence ID" value="NZ_CP051774.1"/>
</dbReference>
<evidence type="ECO:0000256" key="1">
    <source>
        <dbReference type="ARBA" id="ARBA00006915"/>
    </source>
</evidence>
<protein>
    <recommendedName>
        <fullName evidence="3">thymidine phosphorylase</fullName>
        <ecNumber evidence="3">2.4.2.4</ecNumber>
    </recommendedName>
</protein>
<evidence type="ECO:0000259" key="7">
    <source>
        <dbReference type="SMART" id="SM00941"/>
    </source>
</evidence>
<dbReference type="InterPro" id="IPR035902">
    <property type="entry name" value="Nuc_phospho_transferase"/>
</dbReference>
<dbReference type="GO" id="GO:0006213">
    <property type="term" value="P:pyrimidine nucleoside metabolic process"/>
    <property type="evidence" value="ECO:0007669"/>
    <property type="project" value="InterPro"/>
</dbReference>
<dbReference type="Pfam" id="PF00591">
    <property type="entry name" value="Glycos_transf_3"/>
    <property type="match status" value="1"/>
</dbReference>
<evidence type="ECO:0000256" key="5">
    <source>
        <dbReference type="ARBA" id="ARBA00022679"/>
    </source>
</evidence>
<dbReference type="SMART" id="SM00941">
    <property type="entry name" value="PYNP_C"/>
    <property type="match status" value="1"/>
</dbReference>
<dbReference type="GO" id="GO:0005829">
    <property type="term" value="C:cytosol"/>
    <property type="evidence" value="ECO:0007669"/>
    <property type="project" value="TreeGrafter"/>
</dbReference>
<feature type="domain" description="Pyrimidine nucleoside phosphorylase C-terminal" evidence="7">
    <location>
        <begin position="338"/>
        <end position="412"/>
    </location>
</feature>
<dbReference type="InterPro" id="IPR018090">
    <property type="entry name" value="Pyrmidine_PPas_bac/euk"/>
</dbReference>
<comment type="catalytic activity">
    <reaction evidence="6">
        <text>thymidine + phosphate = 2-deoxy-alpha-D-ribose 1-phosphate + thymine</text>
        <dbReference type="Rhea" id="RHEA:16037"/>
        <dbReference type="ChEBI" id="CHEBI:17748"/>
        <dbReference type="ChEBI" id="CHEBI:17821"/>
        <dbReference type="ChEBI" id="CHEBI:43474"/>
        <dbReference type="ChEBI" id="CHEBI:57259"/>
        <dbReference type="EC" id="2.4.2.4"/>
    </reaction>
</comment>
<dbReference type="InterPro" id="IPR036320">
    <property type="entry name" value="Glycosyl_Trfase_fam3_N_dom_sf"/>
</dbReference>
<organism evidence="8 9">
    <name type="scientific">Luteolibacter luteus</name>
    <dbReference type="NCBI Taxonomy" id="2728835"/>
    <lineage>
        <taxon>Bacteria</taxon>
        <taxon>Pseudomonadati</taxon>
        <taxon>Verrucomicrobiota</taxon>
        <taxon>Verrucomicrobiia</taxon>
        <taxon>Verrucomicrobiales</taxon>
        <taxon>Verrucomicrobiaceae</taxon>
        <taxon>Luteolibacter</taxon>
    </lineage>
</organism>
<dbReference type="EMBL" id="CP051774">
    <property type="protein sequence ID" value="QJE97794.1"/>
    <property type="molecule type" value="Genomic_DNA"/>
</dbReference>
<dbReference type="GO" id="GO:0006206">
    <property type="term" value="P:pyrimidine nucleobase metabolic process"/>
    <property type="evidence" value="ECO:0007669"/>
    <property type="project" value="InterPro"/>
</dbReference>
<dbReference type="PANTHER" id="PTHR10515">
    <property type="entry name" value="THYMIDINE PHOSPHORYLASE"/>
    <property type="match status" value="1"/>
</dbReference>
<evidence type="ECO:0000256" key="6">
    <source>
        <dbReference type="ARBA" id="ARBA00048550"/>
    </source>
</evidence>
<dbReference type="Proteomes" id="UP000501812">
    <property type="component" value="Chromosome"/>
</dbReference>
<dbReference type="EC" id="2.4.2.4" evidence="3"/>
<gene>
    <name evidence="8" type="ORF">HHL09_19075</name>
</gene>
<evidence type="ECO:0000256" key="2">
    <source>
        <dbReference type="ARBA" id="ARBA00011738"/>
    </source>
</evidence>
<dbReference type="GO" id="GO:0009032">
    <property type="term" value="F:thymidine phosphorylase activity"/>
    <property type="evidence" value="ECO:0007669"/>
    <property type="project" value="UniProtKB-EC"/>
</dbReference>
<evidence type="ECO:0000256" key="4">
    <source>
        <dbReference type="ARBA" id="ARBA00022676"/>
    </source>
</evidence>
<dbReference type="SUPFAM" id="SSF47648">
    <property type="entry name" value="Nucleoside phosphorylase/phosphoribosyltransferase N-terminal domain"/>
    <property type="match status" value="1"/>
</dbReference>
<keyword evidence="9" id="KW-1185">Reference proteome</keyword>
<dbReference type="KEGG" id="luo:HHL09_19075"/>
<name>A0A858RMS4_9BACT</name>
<keyword evidence="5 8" id="KW-0808">Transferase</keyword>
<dbReference type="Gene3D" id="3.40.1030.10">
    <property type="entry name" value="Nucleoside phosphorylase/phosphoribosyltransferase catalytic domain"/>
    <property type="match status" value="1"/>
</dbReference>
<dbReference type="InterPro" id="IPR000053">
    <property type="entry name" value="Thymidine/pyrmidine_PPase"/>
</dbReference>
<proteinExistence type="inferred from homology"/>
<dbReference type="InterPro" id="IPR036566">
    <property type="entry name" value="PYNP-like_C_sf"/>
</dbReference>
<sequence length="413" mass="44054">MKLHVPTLISRKREGETLDPAEIRLLIGGYTSGEIPDYQMSAFAMAVYFKGMDAVETAALTKAMLESGDVFHHRAGHPAVVDKHSTGGIGDKVSLILAPLVACTGVWVPMVSGRGLGITGGTLDKLESIPGFKVGITIPEAQELLEKIGVVMMGQTDRFCPADKKLYALRDVTGTVPSIPLITASIMSKKLAESLDKLVLDVKFGSGAFMKTQADAQVLADSMIAVGKEMGVEVHAILNPMSEPLGRSVGNALEVIESIECMEGSGPGDLRKLVLDLAEKISPVSREELEKLLDDGSARKKFDEIVAAHGGNPADLPNLAKTHHAPLIREFPAPDTGTIMKVDAGMVGQAALQLGAGRARSHDGVDHAVGFDRLVKVGEHIHQGHPICRIHARTPVDFEIAEAMLEKAIRIKP</sequence>
<dbReference type="InterPro" id="IPR017459">
    <property type="entry name" value="Glycosyl_Trfase_fam3_N_dom"/>
</dbReference>
<evidence type="ECO:0000313" key="8">
    <source>
        <dbReference type="EMBL" id="QJE97794.1"/>
    </source>
</evidence>
<reference evidence="8 9" key="1">
    <citation type="submission" date="2020-04" db="EMBL/GenBank/DDBJ databases">
        <title>Luteolibacter sp. G-1-1-1 isolated from soil.</title>
        <authorList>
            <person name="Dahal R.H."/>
        </authorList>
    </citation>
    <scope>NUCLEOTIDE SEQUENCE [LARGE SCALE GENOMIC DNA]</scope>
    <source>
        <strain evidence="8 9">G-1-1-1</strain>
    </source>
</reference>
<dbReference type="InterPro" id="IPR013102">
    <property type="entry name" value="PYNP_C"/>
</dbReference>
<dbReference type="AlphaFoldDB" id="A0A858RMS4"/>
<accession>A0A858RMS4</accession>
<dbReference type="NCBIfam" id="TIGR02644">
    <property type="entry name" value="Y_phosphoryl"/>
    <property type="match status" value="1"/>
</dbReference>
<dbReference type="SUPFAM" id="SSF54680">
    <property type="entry name" value="Pyrimidine nucleoside phosphorylase C-terminal domain"/>
    <property type="match status" value="1"/>
</dbReference>
<dbReference type="Pfam" id="PF02885">
    <property type="entry name" value="Glycos_trans_3N"/>
    <property type="match status" value="1"/>
</dbReference>
<dbReference type="Gene3D" id="1.20.970.10">
    <property type="entry name" value="Transferase, Pyrimidine Nucleoside Phosphorylase, Chain C"/>
    <property type="match status" value="1"/>
</dbReference>
<dbReference type="InterPro" id="IPR017872">
    <property type="entry name" value="Pyrmidine_PPase_CS"/>
</dbReference>
<dbReference type="PANTHER" id="PTHR10515:SF0">
    <property type="entry name" value="THYMIDINE PHOSPHORYLASE"/>
    <property type="match status" value="1"/>
</dbReference>
<dbReference type="SUPFAM" id="SSF52418">
    <property type="entry name" value="Nucleoside phosphorylase/phosphoribosyltransferase catalytic domain"/>
    <property type="match status" value="1"/>
</dbReference>
<evidence type="ECO:0000313" key="9">
    <source>
        <dbReference type="Proteomes" id="UP000501812"/>
    </source>
</evidence>
<dbReference type="PROSITE" id="PS00647">
    <property type="entry name" value="THYMID_PHOSPHORYLASE"/>
    <property type="match status" value="1"/>
</dbReference>
<comment type="subunit">
    <text evidence="2">Homodimer.</text>
</comment>
<dbReference type="GO" id="GO:0004645">
    <property type="term" value="F:1,4-alpha-oligoglucan phosphorylase activity"/>
    <property type="evidence" value="ECO:0007669"/>
    <property type="project" value="InterPro"/>
</dbReference>
<dbReference type="NCBIfam" id="NF004490">
    <property type="entry name" value="PRK05820.1"/>
    <property type="match status" value="1"/>
</dbReference>
<evidence type="ECO:0000256" key="3">
    <source>
        <dbReference type="ARBA" id="ARBA00011892"/>
    </source>
</evidence>